<organism evidence="8 9">
    <name type="scientific">Paenibacillus naphthalenovorans</name>
    <dbReference type="NCBI Taxonomy" id="162209"/>
    <lineage>
        <taxon>Bacteria</taxon>
        <taxon>Bacillati</taxon>
        <taxon>Bacillota</taxon>
        <taxon>Bacilli</taxon>
        <taxon>Bacillales</taxon>
        <taxon>Paenibacillaceae</taxon>
        <taxon>Paenibacillus</taxon>
    </lineage>
</organism>
<dbReference type="STRING" id="162209.IJ22_20930"/>
<reference evidence="8 9" key="2">
    <citation type="journal article" date="2016" name="Genome Announc.">
        <title>Complete Genome Sequences of Two Interactive Moderate Thermophiles, Paenibacillus napthalenovorans 32O-Y and Paenibacillus sp. 32O-W.</title>
        <authorList>
            <person name="Butler R.R.III."/>
            <person name="Wang J."/>
            <person name="Stark B.C."/>
            <person name="Pombert J.F."/>
        </authorList>
    </citation>
    <scope>NUCLEOTIDE SEQUENCE [LARGE SCALE GENOMIC DNA]</scope>
    <source>
        <strain evidence="8 9">32O-Y</strain>
    </source>
</reference>
<dbReference type="EMBL" id="CP013652">
    <property type="protein sequence ID" value="ALS22467.1"/>
    <property type="molecule type" value="Genomic_DNA"/>
</dbReference>
<evidence type="ECO:0000256" key="5">
    <source>
        <dbReference type="ARBA" id="ARBA00023136"/>
    </source>
</evidence>
<feature type="domain" description="Type II secretion system protein GspF" evidence="7">
    <location>
        <begin position="103"/>
        <end position="232"/>
    </location>
</feature>
<dbReference type="PANTHER" id="PTHR35007:SF1">
    <property type="entry name" value="PILUS ASSEMBLY PROTEIN"/>
    <property type="match status" value="1"/>
</dbReference>
<feature type="transmembrane region" description="Helical" evidence="6">
    <location>
        <begin position="245"/>
        <end position="268"/>
    </location>
</feature>
<keyword evidence="9" id="KW-1185">Reference proteome</keyword>
<feature type="transmembrane region" description="Helical" evidence="6">
    <location>
        <begin position="44"/>
        <end position="61"/>
    </location>
</feature>
<evidence type="ECO:0000259" key="7">
    <source>
        <dbReference type="Pfam" id="PF00482"/>
    </source>
</evidence>
<dbReference type="InterPro" id="IPR018076">
    <property type="entry name" value="T2SS_GspF_dom"/>
</dbReference>
<dbReference type="GO" id="GO:0005886">
    <property type="term" value="C:plasma membrane"/>
    <property type="evidence" value="ECO:0007669"/>
    <property type="project" value="UniProtKB-SubCell"/>
</dbReference>
<evidence type="ECO:0000256" key="4">
    <source>
        <dbReference type="ARBA" id="ARBA00022989"/>
    </source>
</evidence>
<sequence length="276" mass="30431">MAMFKATPGRTKLQVPIPFVRGHRPPANSTLQDYDEYVMSPGQITIAALWGAAVMAAIAYIFYKHPVAAALFGAVGLGYPSIRRKQLIVKRKAQLKLQFKQMLAALASALSAGRSVESALMEALSDLRLLYPDSKAMIIQELEIMQRRMENGETVESCLTGFSGRAHIEEIDRFAEVFVTCKRTGGSLVQVVRRTSVLIQEKLDIEQDIQVMLAQKKFESKVLSVAPVAIIATLAWTTPDYMEPLYQGGGLLIMSCALAVLFGCYVLAQKIMDIKV</sequence>
<proteinExistence type="predicted"/>
<reference evidence="9" key="1">
    <citation type="submission" date="2015-12" db="EMBL/GenBank/DDBJ databases">
        <title>Complete genome sequences of two moderately thermophilic Paenibacillus species.</title>
        <authorList>
            <person name="Butler R.III."/>
            <person name="Wang J."/>
            <person name="Stark B.C."/>
            <person name="Pombert J.-F."/>
        </authorList>
    </citation>
    <scope>NUCLEOTIDE SEQUENCE [LARGE SCALE GENOMIC DNA]</scope>
    <source>
        <strain evidence="9">32O-Y</strain>
    </source>
</reference>
<dbReference type="Pfam" id="PF00482">
    <property type="entry name" value="T2SSF"/>
    <property type="match status" value="1"/>
</dbReference>
<evidence type="ECO:0000313" key="9">
    <source>
        <dbReference type="Proteomes" id="UP000061660"/>
    </source>
</evidence>
<feature type="transmembrane region" description="Helical" evidence="6">
    <location>
        <begin position="222"/>
        <end position="239"/>
    </location>
</feature>
<evidence type="ECO:0000256" key="3">
    <source>
        <dbReference type="ARBA" id="ARBA00022692"/>
    </source>
</evidence>
<accession>A0A0U2VG47</accession>
<keyword evidence="4 6" id="KW-1133">Transmembrane helix</keyword>
<evidence type="ECO:0000256" key="1">
    <source>
        <dbReference type="ARBA" id="ARBA00004651"/>
    </source>
</evidence>
<dbReference type="PANTHER" id="PTHR35007">
    <property type="entry name" value="INTEGRAL MEMBRANE PROTEIN-RELATED"/>
    <property type="match status" value="1"/>
</dbReference>
<keyword evidence="3 6" id="KW-0812">Transmembrane</keyword>
<comment type="subcellular location">
    <subcellularLocation>
        <location evidence="1">Cell membrane</location>
        <topology evidence="1">Multi-pass membrane protein</topology>
    </subcellularLocation>
</comment>
<dbReference type="PATRIC" id="fig|162209.4.peg.2219"/>
<protein>
    <submittedName>
        <fullName evidence="8">Type II secretion system protein</fullName>
    </submittedName>
</protein>
<gene>
    <name evidence="8" type="ORF">IJ22_20930</name>
</gene>
<keyword evidence="2" id="KW-1003">Cell membrane</keyword>
<evidence type="ECO:0000256" key="2">
    <source>
        <dbReference type="ARBA" id="ARBA00022475"/>
    </source>
</evidence>
<dbReference type="AlphaFoldDB" id="A0A0U2VG47"/>
<evidence type="ECO:0000313" key="8">
    <source>
        <dbReference type="EMBL" id="ALS22467.1"/>
    </source>
</evidence>
<name>A0A0U2VG47_9BACL</name>
<dbReference type="KEGG" id="pnp:IJ22_20930"/>
<evidence type="ECO:0000256" key="6">
    <source>
        <dbReference type="SAM" id="Phobius"/>
    </source>
</evidence>
<keyword evidence="5 6" id="KW-0472">Membrane</keyword>
<dbReference type="Proteomes" id="UP000061660">
    <property type="component" value="Chromosome"/>
</dbReference>